<reference evidence="1" key="1">
    <citation type="journal article" date="2020" name="Stud. Mycol.">
        <title>101 Dothideomycetes genomes: a test case for predicting lifestyles and emergence of pathogens.</title>
        <authorList>
            <person name="Haridas S."/>
            <person name="Albert R."/>
            <person name="Binder M."/>
            <person name="Bloem J."/>
            <person name="Labutti K."/>
            <person name="Salamov A."/>
            <person name="Andreopoulos B."/>
            <person name="Baker S."/>
            <person name="Barry K."/>
            <person name="Bills G."/>
            <person name="Bluhm B."/>
            <person name="Cannon C."/>
            <person name="Castanera R."/>
            <person name="Culley D."/>
            <person name="Daum C."/>
            <person name="Ezra D."/>
            <person name="Gonzalez J."/>
            <person name="Henrissat B."/>
            <person name="Kuo A."/>
            <person name="Liang C."/>
            <person name="Lipzen A."/>
            <person name="Lutzoni F."/>
            <person name="Magnuson J."/>
            <person name="Mondo S."/>
            <person name="Nolan M."/>
            <person name="Ohm R."/>
            <person name="Pangilinan J."/>
            <person name="Park H.-J."/>
            <person name="Ramirez L."/>
            <person name="Alfaro M."/>
            <person name="Sun H."/>
            <person name="Tritt A."/>
            <person name="Yoshinaga Y."/>
            <person name="Zwiers L.-H."/>
            <person name="Turgeon B."/>
            <person name="Goodwin S."/>
            <person name="Spatafora J."/>
            <person name="Crous P."/>
            <person name="Grigoriev I."/>
        </authorList>
    </citation>
    <scope>NUCLEOTIDE SEQUENCE</scope>
    <source>
        <strain evidence="1">CBS 207.26</strain>
    </source>
</reference>
<dbReference type="AlphaFoldDB" id="A0A6A6E5R1"/>
<dbReference type="EMBL" id="ML994629">
    <property type="protein sequence ID" value="KAF2186493.1"/>
    <property type="molecule type" value="Genomic_DNA"/>
</dbReference>
<accession>A0A6A6E5R1</accession>
<keyword evidence="2" id="KW-1185">Reference proteome</keyword>
<dbReference type="Proteomes" id="UP000800200">
    <property type="component" value="Unassembled WGS sequence"/>
</dbReference>
<sequence>MSPSDPLKGFSSLMRSLITQLILCAELGFLNLELVQSRKQCEDLSRYTLQALCWTFHCLVRQVPDGLIIFCIVDRISEY</sequence>
<protein>
    <submittedName>
        <fullName evidence="1">Uncharacterized protein</fullName>
    </submittedName>
</protein>
<feature type="non-terminal residue" evidence="1">
    <location>
        <position position="79"/>
    </location>
</feature>
<dbReference type="OrthoDB" id="5419927at2759"/>
<proteinExistence type="predicted"/>
<name>A0A6A6E5R1_9PEZI</name>
<evidence type="ECO:0000313" key="2">
    <source>
        <dbReference type="Proteomes" id="UP000800200"/>
    </source>
</evidence>
<gene>
    <name evidence="1" type="ORF">K469DRAFT_775188</name>
</gene>
<organism evidence="1 2">
    <name type="scientific">Zopfia rhizophila CBS 207.26</name>
    <dbReference type="NCBI Taxonomy" id="1314779"/>
    <lineage>
        <taxon>Eukaryota</taxon>
        <taxon>Fungi</taxon>
        <taxon>Dikarya</taxon>
        <taxon>Ascomycota</taxon>
        <taxon>Pezizomycotina</taxon>
        <taxon>Dothideomycetes</taxon>
        <taxon>Dothideomycetes incertae sedis</taxon>
        <taxon>Zopfiaceae</taxon>
        <taxon>Zopfia</taxon>
    </lineage>
</organism>
<evidence type="ECO:0000313" key="1">
    <source>
        <dbReference type="EMBL" id="KAF2186493.1"/>
    </source>
</evidence>